<comment type="caution">
    <text evidence="3">The sequence shown here is derived from an EMBL/GenBank/DDBJ whole genome shotgun (WGS) entry which is preliminary data.</text>
</comment>
<evidence type="ECO:0008006" key="5">
    <source>
        <dbReference type="Google" id="ProtNLM"/>
    </source>
</evidence>
<protein>
    <recommendedName>
        <fullName evidence="5">Transmembrane protein</fullName>
    </recommendedName>
</protein>
<evidence type="ECO:0000256" key="2">
    <source>
        <dbReference type="SAM" id="SignalP"/>
    </source>
</evidence>
<reference evidence="3 4" key="1">
    <citation type="journal article" date="2024" name="Plant J.">
        <title>Genome sequences and population genomics reveal climatic adaptation and genomic divergence between two closely related sweetgum species.</title>
        <authorList>
            <person name="Xu W.Q."/>
            <person name="Ren C.Q."/>
            <person name="Zhang X.Y."/>
            <person name="Comes H.P."/>
            <person name="Liu X.H."/>
            <person name="Li Y.G."/>
            <person name="Kettle C.J."/>
            <person name="Jalonen R."/>
            <person name="Gaisberger H."/>
            <person name="Ma Y.Z."/>
            <person name="Qiu Y.X."/>
        </authorList>
    </citation>
    <scope>NUCLEOTIDE SEQUENCE [LARGE SCALE GENOMIC DNA]</scope>
    <source>
        <strain evidence="3">Hangzhou</strain>
    </source>
</reference>
<evidence type="ECO:0000256" key="1">
    <source>
        <dbReference type="SAM" id="MobiDB-lite"/>
    </source>
</evidence>
<dbReference type="Proteomes" id="UP001415857">
    <property type="component" value="Unassembled WGS sequence"/>
</dbReference>
<accession>A0AAP0R3Y7</accession>
<gene>
    <name evidence="3" type="ORF">L1049_010013</name>
</gene>
<feature type="chain" id="PRO_5043051083" description="Transmembrane protein" evidence="2">
    <location>
        <begin position="30"/>
        <end position="110"/>
    </location>
</feature>
<organism evidence="3 4">
    <name type="scientific">Liquidambar formosana</name>
    <name type="common">Formosan gum</name>
    <dbReference type="NCBI Taxonomy" id="63359"/>
    <lineage>
        <taxon>Eukaryota</taxon>
        <taxon>Viridiplantae</taxon>
        <taxon>Streptophyta</taxon>
        <taxon>Embryophyta</taxon>
        <taxon>Tracheophyta</taxon>
        <taxon>Spermatophyta</taxon>
        <taxon>Magnoliopsida</taxon>
        <taxon>eudicotyledons</taxon>
        <taxon>Gunneridae</taxon>
        <taxon>Pentapetalae</taxon>
        <taxon>Saxifragales</taxon>
        <taxon>Altingiaceae</taxon>
        <taxon>Liquidambar</taxon>
    </lineage>
</organism>
<keyword evidence="4" id="KW-1185">Reference proteome</keyword>
<feature type="region of interest" description="Disordered" evidence="1">
    <location>
        <begin position="66"/>
        <end position="110"/>
    </location>
</feature>
<sequence>MASFNPSPPFSFFILAILVTYMAANTCEARKTYTLPRGGASKMPTVDKPPLEPSGTVALGVVLKGRIPASGPSHKGHKVPNFTRHLQKRGDSSVRASPDGRSVPSPGVGH</sequence>
<feature type="signal peptide" evidence="2">
    <location>
        <begin position="1"/>
        <end position="29"/>
    </location>
</feature>
<dbReference type="EMBL" id="JBBPBK010000016">
    <property type="protein sequence ID" value="KAK9267585.1"/>
    <property type="molecule type" value="Genomic_DNA"/>
</dbReference>
<dbReference type="AlphaFoldDB" id="A0AAP0R3Y7"/>
<evidence type="ECO:0000313" key="4">
    <source>
        <dbReference type="Proteomes" id="UP001415857"/>
    </source>
</evidence>
<proteinExistence type="predicted"/>
<name>A0AAP0R3Y7_LIQFO</name>
<keyword evidence="2" id="KW-0732">Signal</keyword>
<evidence type="ECO:0000313" key="3">
    <source>
        <dbReference type="EMBL" id="KAK9267585.1"/>
    </source>
</evidence>